<keyword evidence="1" id="KW-0472">Membrane</keyword>
<organism evidence="2 3">
    <name type="scientific">Desmophyllum pertusum</name>
    <dbReference type="NCBI Taxonomy" id="174260"/>
    <lineage>
        <taxon>Eukaryota</taxon>
        <taxon>Metazoa</taxon>
        <taxon>Cnidaria</taxon>
        <taxon>Anthozoa</taxon>
        <taxon>Hexacorallia</taxon>
        <taxon>Scleractinia</taxon>
        <taxon>Caryophylliina</taxon>
        <taxon>Caryophylliidae</taxon>
        <taxon>Desmophyllum</taxon>
    </lineage>
</organism>
<protein>
    <submittedName>
        <fullName evidence="2">Uncharacterized protein</fullName>
    </submittedName>
</protein>
<keyword evidence="1" id="KW-1133">Transmembrane helix</keyword>
<dbReference type="PANTHER" id="PTHR35442:SF1">
    <property type="entry name" value="CATION CHANNEL SPERM-ASSOCIATED AUXILIARY SUBUNIT TMEM249"/>
    <property type="match status" value="1"/>
</dbReference>
<dbReference type="Pfam" id="PF15158">
    <property type="entry name" value="TMEM249"/>
    <property type="match status" value="1"/>
</dbReference>
<dbReference type="EMBL" id="MU825876">
    <property type="protein sequence ID" value="KAJ7386363.1"/>
    <property type="molecule type" value="Genomic_DNA"/>
</dbReference>
<accession>A0A9W9ZST7</accession>
<dbReference type="PANTHER" id="PTHR35442">
    <property type="entry name" value="TRANSMEMBRANE PROTEIN 249"/>
    <property type="match status" value="1"/>
</dbReference>
<keyword evidence="3" id="KW-1185">Reference proteome</keyword>
<evidence type="ECO:0000313" key="3">
    <source>
        <dbReference type="Proteomes" id="UP001163046"/>
    </source>
</evidence>
<name>A0A9W9ZST7_9CNID</name>
<proteinExistence type="predicted"/>
<dbReference type="InterPro" id="IPR027861">
    <property type="entry name" value="TMEM249"/>
</dbReference>
<keyword evidence="1" id="KW-0812">Transmembrane</keyword>
<dbReference type="OrthoDB" id="5519333at2759"/>
<dbReference type="AlphaFoldDB" id="A0A9W9ZST7"/>
<sequence length="214" mass="24619">MGFKKALKTLEILEKPEVIFNRRLHSNPYYPFEMVGQNKFVLTLSRRRFYIGTFMAVVSIVILVTWGLAHKASQYMLFLIPVGAVSAIMAWENRGHRECVLEGTRSQYKCVIGDHSVDTGNFHNVYIRLKAQKHGAGEMYYYVVFNGFHVTEQKITSYSKNEKKLRVLAKRLAENLNLNFFDVKANSKDHVIRHRPVVEVPSLNNSEVNVAQPV</sequence>
<evidence type="ECO:0000256" key="1">
    <source>
        <dbReference type="SAM" id="Phobius"/>
    </source>
</evidence>
<evidence type="ECO:0000313" key="2">
    <source>
        <dbReference type="EMBL" id="KAJ7386363.1"/>
    </source>
</evidence>
<dbReference type="Proteomes" id="UP001163046">
    <property type="component" value="Unassembled WGS sequence"/>
</dbReference>
<reference evidence="2" key="1">
    <citation type="submission" date="2023-01" db="EMBL/GenBank/DDBJ databases">
        <title>Genome assembly of the deep-sea coral Lophelia pertusa.</title>
        <authorList>
            <person name="Herrera S."/>
            <person name="Cordes E."/>
        </authorList>
    </citation>
    <scope>NUCLEOTIDE SEQUENCE</scope>
    <source>
        <strain evidence="2">USNM1676648</strain>
        <tissue evidence="2">Polyp</tissue>
    </source>
</reference>
<feature type="transmembrane region" description="Helical" evidence="1">
    <location>
        <begin position="49"/>
        <end position="69"/>
    </location>
</feature>
<comment type="caution">
    <text evidence="2">The sequence shown here is derived from an EMBL/GenBank/DDBJ whole genome shotgun (WGS) entry which is preliminary data.</text>
</comment>
<gene>
    <name evidence="2" type="ORF">OS493_008484</name>
</gene>